<proteinExistence type="predicted"/>
<keyword evidence="2" id="KW-0132">Cell division</keyword>
<evidence type="ECO:0000313" key="10">
    <source>
        <dbReference type="Proteomes" id="UP000027135"/>
    </source>
</evidence>
<evidence type="ECO:0000256" key="2">
    <source>
        <dbReference type="ARBA" id="ARBA00022618"/>
    </source>
</evidence>
<dbReference type="Pfam" id="PF12717">
    <property type="entry name" value="Cnd1"/>
    <property type="match status" value="1"/>
</dbReference>
<keyword evidence="4" id="KW-0226">DNA condensation</keyword>
<dbReference type="PANTHER" id="PTHR14222">
    <property type="entry name" value="CONDENSIN"/>
    <property type="match status" value="1"/>
</dbReference>
<gene>
    <name evidence="9" type="ORF">L798_08593</name>
</gene>
<dbReference type="GO" id="GO:0000779">
    <property type="term" value="C:condensed chromosome, centromeric region"/>
    <property type="evidence" value="ECO:0007669"/>
    <property type="project" value="TreeGrafter"/>
</dbReference>
<dbReference type="GO" id="GO:0042393">
    <property type="term" value="F:histone binding"/>
    <property type="evidence" value="ECO:0007669"/>
    <property type="project" value="TreeGrafter"/>
</dbReference>
<reference evidence="9 10" key="1">
    <citation type="journal article" date="2014" name="Nat. Commun.">
        <title>Molecular traces of alternative social organization in a termite genome.</title>
        <authorList>
            <person name="Terrapon N."/>
            <person name="Li C."/>
            <person name="Robertson H.M."/>
            <person name="Ji L."/>
            <person name="Meng X."/>
            <person name="Booth W."/>
            <person name="Chen Z."/>
            <person name="Childers C.P."/>
            <person name="Glastad K.M."/>
            <person name="Gokhale K."/>
            <person name="Gowin J."/>
            <person name="Gronenberg W."/>
            <person name="Hermansen R.A."/>
            <person name="Hu H."/>
            <person name="Hunt B.G."/>
            <person name="Huylmans A.K."/>
            <person name="Khalil S.M."/>
            <person name="Mitchell R.D."/>
            <person name="Munoz-Torres M.C."/>
            <person name="Mustard J.A."/>
            <person name="Pan H."/>
            <person name="Reese J.T."/>
            <person name="Scharf M.E."/>
            <person name="Sun F."/>
            <person name="Vogel H."/>
            <person name="Xiao J."/>
            <person name="Yang W."/>
            <person name="Yang Z."/>
            <person name="Yang Z."/>
            <person name="Zhou J."/>
            <person name="Zhu J."/>
            <person name="Brent C.S."/>
            <person name="Elsik C.G."/>
            <person name="Goodisman M.A."/>
            <person name="Liberles D.A."/>
            <person name="Roe R.M."/>
            <person name="Vargo E.L."/>
            <person name="Vilcinskas A."/>
            <person name="Wang J."/>
            <person name="Bornberg-Bauer E."/>
            <person name="Korb J."/>
            <person name="Zhang G."/>
            <person name="Liebig J."/>
        </authorList>
    </citation>
    <scope>NUCLEOTIDE SEQUENCE [LARGE SCALE GENOMIC DNA]</scope>
    <source>
        <tissue evidence="9">Whole organism</tissue>
    </source>
</reference>
<dbReference type="Gene3D" id="1.25.10.10">
    <property type="entry name" value="Leucine-rich Repeat Variant"/>
    <property type="match status" value="2"/>
</dbReference>
<dbReference type="STRING" id="136037.A0A067RA06"/>
<dbReference type="InterPro" id="IPR016024">
    <property type="entry name" value="ARM-type_fold"/>
</dbReference>
<evidence type="ECO:0000256" key="7">
    <source>
        <dbReference type="SAM" id="MobiDB-lite"/>
    </source>
</evidence>
<name>A0A067RA06_ZOONE</name>
<evidence type="ECO:0000256" key="4">
    <source>
        <dbReference type="ARBA" id="ARBA00023067"/>
    </source>
</evidence>
<feature type="domain" description="Condensin complex subunit 1 C-terminal" evidence="8">
    <location>
        <begin position="921"/>
        <end position="1025"/>
    </location>
</feature>
<dbReference type="Proteomes" id="UP000027135">
    <property type="component" value="Unassembled WGS sequence"/>
</dbReference>
<keyword evidence="6" id="KW-0131">Cell cycle</keyword>
<feature type="region of interest" description="Disordered" evidence="7">
    <location>
        <begin position="1291"/>
        <end position="1329"/>
    </location>
</feature>
<keyword evidence="5" id="KW-0539">Nucleus</keyword>
<protein>
    <submittedName>
        <fullName evidence="9">Condensin-2 complex subunit D3</fullName>
    </submittedName>
</protein>
<dbReference type="InParanoid" id="A0A067RA06"/>
<feature type="region of interest" description="Disordered" evidence="7">
    <location>
        <begin position="1486"/>
        <end position="1516"/>
    </location>
</feature>
<comment type="subcellular location">
    <subcellularLocation>
        <location evidence="1">Nucleus</location>
    </subcellularLocation>
</comment>
<dbReference type="GO" id="GO:0000796">
    <property type="term" value="C:condensin complex"/>
    <property type="evidence" value="ECO:0007669"/>
    <property type="project" value="TreeGrafter"/>
</dbReference>
<evidence type="ECO:0000256" key="6">
    <source>
        <dbReference type="ARBA" id="ARBA00023306"/>
    </source>
</evidence>
<dbReference type="InterPro" id="IPR032682">
    <property type="entry name" value="Cnd1_C"/>
</dbReference>
<feature type="compositionally biased region" description="Polar residues" evidence="7">
    <location>
        <begin position="1486"/>
        <end position="1505"/>
    </location>
</feature>
<dbReference type="InterPro" id="IPR011989">
    <property type="entry name" value="ARM-like"/>
</dbReference>
<dbReference type="GO" id="GO:0007076">
    <property type="term" value="P:mitotic chromosome condensation"/>
    <property type="evidence" value="ECO:0007669"/>
    <property type="project" value="InterPro"/>
</dbReference>
<organism evidence="9 10">
    <name type="scientific">Zootermopsis nevadensis</name>
    <name type="common">Dampwood termite</name>
    <dbReference type="NCBI Taxonomy" id="136037"/>
    <lineage>
        <taxon>Eukaryota</taxon>
        <taxon>Metazoa</taxon>
        <taxon>Ecdysozoa</taxon>
        <taxon>Arthropoda</taxon>
        <taxon>Hexapoda</taxon>
        <taxon>Insecta</taxon>
        <taxon>Pterygota</taxon>
        <taxon>Neoptera</taxon>
        <taxon>Polyneoptera</taxon>
        <taxon>Dictyoptera</taxon>
        <taxon>Blattodea</taxon>
        <taxon>Blattoidea</taxon>
        <taxon>Termitoidae</taxon>
        <taxon>Termopsidae</taxon>
        <taxon>Zootermopsis</taxon>
    </lineage>
</organism>
<dbReference type="OMA" id="RWAGQIM"/>
<dbReference type="SUPFAM" id="SSF48371">
    <property type="entry name" value="ARM repeat"/>
    <property type="match status" value="1"/>
</dbReference>
<evidence type="ECO:0000256" key="5">
    <source>
        <dbReference type="ARBA" id="ARBA00023242"/>
    </source>
</evidence>
<evidence type="ECO:0000256" key="3">
    <source>
        <dbReference type="ARBA" id="ARBA00022776"/>
    </source>
</evidence>
<dbReference type="PANTHER" id="PTHR14222:SF1">
    <property type="entry name" value="CONDENSIN-2 COMPLEX SUBUNIT D3"/>
    <property type="match status" value="1"/>
</dbReference>
<feature type="compositionally biased region" description="Basic and acidic residues" evidence="7">
    <location>
        <begin position="1311"/>
        <end position="1320"/>
    </location>
</feature>
<dbReference type="GO" id="GO:0051301">
    <property type="term" value="P:cell division"/>
    <property type="evidence" value="ECO:0007669"/>
    <property type="project" value="UniProtKB-KW"/>
</dbReference>
<keyword evidence="10" id="KW-1185">Reference proteome</keyword>
<dbReference type="GO" id="GO:0005634">
    <property type="term" value="C:nucleus"/>
    <property type="evidence" value="ECO:0007669"/>
    <property type="project" value="UniProtKB-SubCell"/>
</dbReference>
<keyword evidence="3" id="KW-0498">Mitosis</keyword>
<dbReference type="FunCoup" id="A0A067RA06">
    <property type="interactions" value="12"/>
</dbReference>
<dbReference type="InterPro" id="IPR026971">
    <property type="entry name" value="CND1/NCAPD3"/>
</dbReference>
<dbReference type="eggNOG" id="KOG0413">
    <property type="taxonomic scope" value="Eukaryota"/>
</dbReference>
<evidence type="ECO:0000259" key="8">
    <source>
        <dbReference type="Pfam" id="PF12717"/>
    </source>
</evidence>
<accession>A0A067RA06</accession>
<dbReference type="OrthoDB" id="10263978at2759"/>
<evidence type="ECO:0000313" key="9">
    <source>
        <dbReference type="EMBL" id="KDR16504.1"/>
    </source>
</evidence>
<dbReference type="GO" id="GO:0010032">
    <property type="term" value="P:meiotic chromosome condensation"/>
    <property type="evidence" value="ECO:0007669"/>
    <property type="project" value="TreeGrafter"/>
</dbReference>
<sequence>MDVIEAVKDLKLDTLDCDYIESVWTQEFMGDAKLPDVYKKNCNRDYIEVINDIIAAVDSWQASDQLVVNTDTVDTEEFQDKSWKQLTDLKLLCKALLSVLWSFIRDGERNKCDEVSRILSLKAATLYLKLLTVSGSRVYHAFHPCLCLKSVNVLKLGILATSKRKKTSINHGVDTTREEMFTNGMSKIQLSVQEIANLANELSVVMQALQLFVTKFSLETQQELLEDIIERLAETTRLEVNSSNLMTNVVNRSDVDVCLSTLSCSAYECLKLLCSSQHGDVEDIVIIVMKYLLPSVLLADHDLSFREQCTLREHAVHFIKYLHFTLKEVTHRGVTILIHHVFTRIGEKAEIRQKGKETIVDIMKILSYKQYTELVRWLLDCAHSDKASYRLLAVEVIAQLLYEEPHIPSYASIALGYDSQDNSSADNSPGLAFSARIGDTLHRFMLAVIFARCRDSSGIVRAKALSLLVQCMKTDNMTVCSLMNEIFVLNQQDNENEKGFLNYKQIIAALKRKSDMNPLPDAKVIIDEFKNLACDHKVNVRKAALQVLEGIVKLKRSWLTVSILKMLGTSCRDPAVSVRKEMVHILSDLLQQYPDDKELAKIWAKCVVPLVLDQEGKIQECVLKVMRLLIVDNLTKYSQQQDDIWYVLPWTLLANIVHFDLQFCFMKACEVWVKQKEIRNGLVKDLCTHVGTENNIPAWIVLYCLSTQMDFKNPMFAIEYYRQTVVSSEASVSLLVIVLEVLLSCCGYLPHRVQRDLLNELINSLCNFSVQRELIRLNVQISVALTHYLAESKKEAKKKVKSWTGELLQRSQMYLEDTFQSDSTKKCDRDQFLCHLHTIGEAAMHNPRRVSEKTFQLLQHFLCRSEANGLRNITVDPVAKALAVVTVGKLCVLNQTWAKQAARPLVKLLKFSQDMSTIMNIIFVLRDLCVRYGSMMEPYLPSLWLYLKDVTAEVRFTALRCLVELLQGNYIKFRGALFFHLLSMLCDTDENVVEFTTNFLRDCLVARNKNIMYEHFIDAVFHYNGYQDHEVYGKCSLSREEQMNFLMKGDELRESRKLLYGFMLDNMDDEHRMLTRNNLVMKVLEAVSEGQVSLNEDGENVVLDAIHILNSKQIHLSAVYQECEDDPAADNIDKVTNILVKARNKAIAECVKNNMIENVVPVIIHLKAVLQEKNSRLLPHLMLYVRDMMKEYKNEVKQIFAEDGQMAIEILHDIGELGKKEKQCENMQRRQENVSSMILEHIPSRTSALLQSFSPWVWASLGPEISRCYRAGGDKVVVQYARAKLQHIRNLAQQRRGHNRKSSQSGVDSEDFIREPKQEGTSEDTDDEATELEFGMDETLMEEDYGTRDTVEERIEGRENVDVELGTRKIAGEAVEEREAVVAECRLRETIEKEFELGESIGGIKNKEAMEGEFGMRETSEVENEMGETLAETNEIVESLDLDNEMREVENDEMTETGKKDEMRGVFQEGLKNLNMHVKRNLRQNVNKQGVDSETPSTSTGNITPKTRGDVKTPGEINTTTFLSNICAGHNETLCFRPQENR</sequence>
<evidence type="ECO:0000256" key="1">
    <source>
        <dbReference type="ARBA" id="ARBA00004123"/>
    </source>
</evidence>
<dbReference type="EMBL" id="KK852790">
    <property type="protein sequence ID" value="KDR16504.1"/>
    <property type="molecule type" value="Genomic_DNA"/>
</dbReference>